<accession>A0A8B9AD18</accession>
<feature type="region of interest" description="Disordered" evidence="1">
    <location>
        <begin position="1"/>
        <end position="24"/>
    </location>
</feature>
<reference evidence="4 5" key="2">
    <citation type="submission" date="2025-04" db="UniProtKB">
        <authorList>
            <consortium name="RefSeq"/>
        </authorList>
    </citation>
    <scope>IDENTIFICATION</scope>
    <source>
        <tissue evidence="4 5">Young leaves</tissue>
    </source>
</reference>
<feature type="compositionally biased region" description="Acidic residues" evidence="1">
    <location>
        <begin position="971"/>
        <end position="983"/>
    </location>
</feature>
<dbReference type="InterPro" id="IPR003618">
    <property type="entry name" value="TFIIS_cen_dom"/>
</dbReference>
<dbReference type="PANTHER" id="PTHR11477:SF20">
    <property type="entry name" value="SPOC DOMAIN _ TRANSCRIPTION ELONGATION FACTOR S-II PROTEIN"/>
    <property type="match status" value="1"/>
</dbReference>
<evidence type="ECO:0000259" key="2">
    <source>
        <dbReference type="PROSITE" id="PS51321"/>
    </source>
</evidence>
<feature type="compositionally biased region" description="Low complexity" evidence="1">
    <location>
        <begin position="848"/>
        <end position="874"/>
    </location>
</feature>
<dbReference type="Pfam" id="PF07500">
    <property type="entry name" value="TFIIS_M"/>
    <property type="match status" value="1"/>
</dbReference>
<dbReference type="RefSeq" id="XP_038984603.1">
    <property type="nucleotide sequence ID" value="XM_039128675.1"/>
</dbReference>
<feature type="compositionally biased region" description="Basic and acidic residues" evidence="1">
    <location>
        <begin position="501"/>
        <end position="521"/>
    </location>
</feature>
<dbReference type="GO" id="GO:0006351">
    <property type="term" value="P:DNA-templated transcription"/>
    <property type="evidence" value="ECO:0007669"/>
    <property type="project" value="InterPro"/>
</dbReference>
<dbReference type="AlphaFoldDB" id="A0A8B9AD18"/>
<reference evidence="3" key="1">
    <citation type="journal article" date="2019" name="Nat. Commun.">
        <title>Genome-wide association mapping of date palm fruit traits.</title>
        <authorList>
            <person name="Hazzouri K.M."/>
            <person name="Gros-Balthazard M."/>
            <person name="Flowers J.M."/>
            <person name="Copetti D."/>
            <person name="Lemansour A."/>
            <person name="Lebrun M."/>
            <person name="Masmoudi K."/>
            <person name="Ferrand S."/>
            <person name="Dhar M.I."/>
            <person name="Fresquez Z.A."/>
            <person name="Rosas U."/>
            <person name="Zhang J."/>
            <person name="Talag J."/>
            <person name="Lee S."/>
            <person name="Kudrna D."/>
            <person name="Powell R.F."/>
            <person name="Leitch I.J."/>
            <person name="Krueger R.R."/>
            <person name="Wing R.A."/>
            <person name="Amiri K.M.A."/>
            <person name="Purugganan M.D."/>
        </authorList>
    </citation>
    <scope>NUCLEOTIDE SEQUENCE [LARGE SCALE GENOMIC DNA]</scope>
    <source>
        <strain evidence="3">cv. Khalas</strain>
    </source>
</reference>
<dbReference type="SMART" id="SM00510">
    <property type="entry name" value="TFS2M"/>
    <property type="match status" value="1"/>
</dbReference>
<dbReference type="RefSeq" id="XP_038984601.1">
    <property type="nucleotide sequence ID" value="XM_039128673.1"/>
</dbReference>
<feature type="region of interest" description="Disordered" evidence="1">
    <location>
        <begin position="489"/>
        <end position="533"/>
    </location>
</feature>
<feature type="region of interest" description="Disordered" evidence="1">
    <location>
        <begin position="244"/>
        <end position="272"/>
    </location>
</feature>
<feature type="compositionally biased region" description="Low complexity" evidence="1">
    <location>
        <begin position="625"/>
        <end position="635"/>
    </location>
</feature>
<feature type="region of interest" description="Disordered" evidence="1">
    <location>
        <begin position="963"/>
        <end position="991"/>
    </location>
</feature>
<feature type="compositionally biased region" description="Polar residues" evidence="1">
    <location>
        <begin position="578"/>
        <end position="588"/>
    </location>
</feature>
<proteinExistence type="predicted"/>
<organism evidence="3 4">
    <name type="scientific">Phoenix dactylifera</name>
    <name type="common">Date palm</name>
    <dbReference type="NCBI Taxonomy" id="42345"/>
    <lineage>
        <taxon>Eukaryota</taxon>
        <taxon>Viridiplantae</taxon>
        <taxon>Streptophyta</taxon>
        <taxon>Embryophyta</taxon>
        <taxon>Tracheophyta</taxon>
        <taxon>Spermatophyta</taxon>
        <taxon>Magnoliopsida</taxon>
        <taxon>Liliopsida</taxon>
        <taxon>Arecaceae</taxon>
        <taxon>Coryphoideae</taxon>
        <taxon>Phoeniceae</taxon>
        <taxon>Phoenix</taxon>
    </lineage>
</organism>
<gene>
    <name evidence="4 5 6" type="primary">LOC120111517</name>
</gene>
<dbReference type="Pfam" id="PF07744">
    <property type="entry name" value="SPOC"/>
    <property type="match status" value="1"/>
</dbReference>
<dbReference type="Gene3D" id="1.10.472.30">
    <property type="entry name" value="Transcription elongation factor S-II, central domain"/>
    <property type="match status" value="1"/>
</dbReference>
<evidence type="ECO:0000313" key="5">
    <source>
        <dbReference type="RefSeq" id="XP_038984602.1"/>
    </source>
</evidence>
<feature type="compositionally biased region" description="Basic and acidic residues" evidence="1">
    <location>
        <begin position="650"/>
        <end position="667"/>
    </location>
</feature>
<evidence type="ECO:0000313" key="4">
    <source>
        <dbReference type="RefSeq" id="XP_038984601.1"/>
    </source>
</evidence>
<dbReference type="InterPro" id="IPR036575">
    <property type="entry name" value="TFIIS_cen_dom_sf"/>
</dbReference>
<evidence type="ECO:0000313" key="3">
    <source>
        <dbReference type="Proteomes" id="UP000228380"/>
    </source>
</evidence>
<name>A0A8B9AD18_PHODC</name>
<feature type="region of interest" description="Disordered" evidence="1">
    <location>
        <begin position="121"/>
        <end position="166"/>
    </location>
</feature>
<feature type="domain" description="TFIIS central" evidence="2">
    <location>
        <begin position="328"/>
        <end position="440"/>
    </location>
</feature>
<sequence>MEPSSKGQTTMSADLGSQQLSLTNGPGFQTALPVSWGLQPLSSVDEQLTHAMVQTSLPVNLGPDQLFSMSKQSTHMESSQRSQTPVPVFLGLEQLSSSNRGLSGTDPLLNNQTSMAINLGSHSLSSTNKRPKQMAASSKIQNARPANQGSQQLSSKNKRPAQMELPQKVRSESFESVRLKLRESLAASLSMVSGQQNKEVAEKNSTLIEVASTTRKGEVATSLSASSSIISNASSYGTLSETLTSKESVQKHDEASLTNDTGSNEHTSDSTKIGKCDVQEFQLKHVISDEVPIDNSVVKDELLQGHGLCWASDLDTGSTEAVPNHDSKRLKTAHDEVAGNKKDTTLQNAESLAFRIEAELFRLFGGVNKKYKEKARSLLFNLKDRSNPELRERVLSGDIAPERLCSMTAEELASKELSQWRLAKAEEFAQMVVLPDSEVDIRRLVKKTHKGEFQVEVEQADGVSVEVELGASMLSKIPAKTHEELQIRSRANDKIGQNLSKPKESRASERVQSAEKVDSADKNPSGNLDTLSHEKTDLMQELMVDEIKDTELLPPIVSLDEFMMALDSEPPFENLSMETLQESPSSGEKNLDSLESETVPAPERLRPKQNAASDSLRSKSDSSKDGLGSKLGLAGTSLKDPMENSNNSRQDVDIKHTKTDNNSKYDSVDVQSDTCSAEIALTSENIWEGVIQLNISSLATVVGSFRSGEKTSTREWPSLLEIKGRVRLDAFEKFLQELPLSRSRAVMIVQFCWKDGSPESGRSSLSETTESYIADERVGFAEPAPGVELYCCPPHSRIIEMLGRCLPKEHAETLQSTVNGLIGVVVWRRPYVTASPRMSSHHKRSSTKKQSSSRKPQNVDSSSTPRSSIPSLPSGTPTNPAPPPDDDSFDDVPPGFGPGNAKDEDDLPEFDFVHGSLKDSEPIPSQPAGVAASRRHHMPHARPVDQMRELVYKYGQGEIVKKPSIEIQPWNDDDDDDDDEDDIPEWRPQPR</sequence>
<feature type="region of interest" description="Disordered" evidence="1">
    <location>
        <begin position="835"/>
        <end position="944"/>
    </location>
</feature>
<dbReference type="OrthoDB" id="1884872at2759"/>
<dbReference type="KEGG" id="pda:120111517"/>
<dbReference type="PROSITE" id="PS51321">
    <property type="entry name" value="TFIIS_CENTRAL"/>
    <property type="match status" value="1"/>
</dbReference>
<evidence type="ECO:0000313" key="6">
    <source>
        <dbReference type="RefSeq" id="XP_038984603.1"/>
    </source>
</evidence>
<dbReference type="InterPro" id="IPR012921">
    <property type="entry name" value="SPOC_C"/>
</dbReference>
<dbReference type="Proteomes" id="UP000228380">
    <property type="component" value="Chromosome 8"/>
</dbReference>
<dbReference type="GO" id="GO:0005634">
    <property type="term" value="C:nucleus"/>
    <property type="evidence" value="ECO:0007669"/>
    <property type="project" value="TreeGrafter"/>
</dbReference>
<dbReference type="GeneID" id="120111517"/>
<evidence type="ECO:0000256" key="1">
    <source>
        <dbReference type="SAM" id="MobiDB-lite"/>
    </source>
</evidence>
<feature type="compositionally biased region" description="Polar residues" evidence="1">
    <location>
        <begin position="135"/>
        <end position="155"/>
    </location>
</feature>
<dbReference type="CDD" id="cd21538">
    <property type="entry name" value="SPOC_TFIIS"/>
    <property type="match status" value="1"/>
</dbReference>
<dbReference type="SUPFAM" id="SSF46942">
    <property type="entry name" value="Elongation factor TFIIS domain 2"/>
    <property type="match status" value="1"/>
</dbReference>
<dbReference type="RefSeq" id="XP_038984602.1">
    <property type="nucleotide sequence ID" value="XM_039128674.1"/>
</dbReference>
<protein>
    <submittedName>
        <fullName evidence="4 5">Uncharacterized protein LOC120111517</fullName>
    </submittedName>
</protein>
<keyword evidence="3" id="KW-1185">Reference proteome</keyword>
<feature type="region of interest" description="Disordered" evidence="1">
    <location>
        <begin position="578"/>
        <end position="669"/>
    </location>
</feature>
<dbReference type="PANTHER" id="PTHR11477">
    <property type="entry name" value="TRANSCRIPTION FACTOR S-II ZINC FINGER DOMAIN-CONTAINING PROTEIN"/>
    <property type="match status" value="1"/>
</dbReference>
<feature type="compositionally biased region" description="Polar residues" evidence="1">
    <location>
        <begin position="256"/>
        <end position="265"/>
    </location>
</feature>